<evidence type="ECO:0000256" key="2">
    <source>
        <dbReference type="ARBA" id="ARBA00022552"/>
    </source>
</evidence>
<dbReference type="Pfam" id="PF10672">
    <property type="entry name" value="Methyltrans_SAM"/>
    <property type="match status" value="1"/>
</dbReference>
<dbReference type="PANTHER" id="PTHR47313:SF1">
    <property type="entry name" value="RIBOSOMAL RNA LARGE SUBUNIT METHYLTRANSFERASE K_L"/>
    <property type="match status" value="1"/>
</dbReference>
<dbReference type="SMART" id="SM00981">
    <property type="entry name" value="THUMP"/>
    <property type="match status" value="1"/>
</dbReference>
<dbReference type="CDD" id="cd02440">
    <property type="entry name" value="AdoMet_MTases"/>
    <property type="match status" value="1"/>
</dbReference>
<keyword evidence="1" id="KW-0963">Cytoplasm</keyword>
<name>A0A3B0VSK2_9ZZZZ</name>
<dbReference type="Pfam" id="PF22020">
    <property type="entry name" value="RlmL_1st"/>
    <property type="match status" value="1"/>
</dbReference>
<evidence type="ECO:0000256" key="5">
    <source>
        <dbReference type="ARBA" id="ARBA00022691"/>
    </source>
</evidence>
<dbReference type="InterPro" id="IPR004114">
    <property type="entry name" value="THUMP_dom"/>
</dbReference>
<keyword evidence="2" id="KW-0698">rRNA processing</keyword>
<reference evidence="7" key="1">
    <citation type="submission" date="2018-06" db="EMBL/GenBank/DDBJ databases">
        <authorList>
            <person name="Zhirakovskaya E."/>
        </authorList>
    </citation>
    <scope>NUCLEOTIDE SEQUENCE</scope>
</reference>
<evidence type="ECO:0000256" key="1">
    <source>
        <dbReference type="ARBA" id="ARBA00022490"/>
    </source>
</evidence>
<protein>
    <submittedName>
        <fullName evidence="7">23S rRNA (Guanine(2445)-N(2))-methyltransferase / 23S rRNA (Guanine(2069)-N(7))-methyltransferase</fullName>
        <ecNumber evidence="7">2.1.1.173</ecNumber>
        <ecNumber evidence="7">2.1.1.264</ecNumber>
    </submittedName>
</protein>
<dbReference type="GO" id="GO:0003723">
    <property type="term" value="F:RNA binding"/>
    <property type="evidence" value="ECO:0007669"/>
    <property type="project" value="InterPro"/>
</dbReference>
<dbReference type="NCBIfam" id="NF008748">
    <property type="entry name" value="PRK11783.1"/>
    <property type="match status" value="1"/>
</dbReference>
<dbReference type="InterPro" id="IPR029063">
    <property type="entry name" value="SAM-dependent_MTases_sf"/>
</dbReference>
<sequence>MSENLHQAYASCPKHLELLLKDELVAMGAQNVAEKLSGVVFHATPAILMRSLLWSRLANRILVLINQIKVSNSEQLYDAVYQTNWIEQVNIIPKTLAINFKGVNKELRNTQYSSQVVKDAICDRIRETIESRPDIVKTGADLTVSVVLKNNQILVYQDISGRSLHLRGYRQQLTAAPLKENLAAAVLIRANWSELSKQNYNLVDPMCGSGTFLTEGYLIACDIAPGLTNPRYCVDTWRYFNQDIWNELLYEAKTRMIAGIDNFKGQIIGADHHKNSVKITEEHAYQLNAEDKIQCQYKTFDNFSIPAKNNLIVCNPPYGVRLQKNVESTWQKLGEWLNNKVASKTLGSKAAVMTHTKNQGFILGFRATKTWQLMNGDLAITLITFDIDNQSKLNAPQGQKHALPETAQMVANRIKKNLAKLKKWINKENISCYRVYDADIPEYAVAIDVYNNHLNIQEYKAPKSIPEKKTKKRLQDAVLGAQLALNIKTDKIHIKTRQKHNRQNQYEPKVVDNGNMIIHEQDRKYIVNLEKYLDTGLFLDHRWIRNHIQQISSGKSLLNLFSYTGSATVAAALGGATSSISVDSSKTYLSWAKENYKLNRMDIFKHKLVRADVLEYLASCNHKFDIIFVDPPTYSNSHSRTTDWDVQRDHKQMLLACKRLLNQAGKIIFSSNYRKFVIDQDLSDYYTIKDLTKQSISADFIKSKIKRVCYQLQIS</sequence>
<dbReference type="PANTHER" id="PTHR47313">
    <property type="entry name" value="RIBOSOMAL RNA LARGE SUBUNIT METHYLTRANSFERASE K/L"/>
    <property type="match status" value="1"/>
</dbReference>
<evidence type="ECO:0000313" key="7">
    <source>
        <dbReference type="EMBL" id="VAW42022.1"/>
    </source>
</evidence>
<dbReference type="InterPro" id="IPR019614">
    <property type="entry name" value="SAM-dep_methyl-trfase"/>
</dbReference>
<dbReference type="PROSITE" id="PS51165">
    <property type="entry name" value="THUMP"/>
    <property type="match status" value="1"/>
</dbReference>
<evidence type="ECO:0000256" key="3">
    <source>
        <dbReference type="ARBA" id="ARBA00022603"/>
    </source>
</evidence>
<dbReference type="Pfam" id="PF01170">
    <property type="entry name" value="UPF0020"/>
    <property type="match status" value="1"/>
</dbReference>
<dbReference type="Pfam" id="PF02926">
    <property type="entry name" value="THUMP"/>
    <property type="match status" value="1"/>
</dbReference>
<dbReference type="PROSITE" id="PS00092">
    <property type="entry name" value="N6_MTASE"/>
    <property type="match status" value="1"/>
</dbReference>
<keyword evidence="4 7" id="KW-0808">Transferase</keyword>
<accession>A0A3B0VSK2</accession>
<dbReference type="InterPro" id="IPR017244">
    <property type="entry name" value="23SrRNA_methyltr_KL"/>
</dbReference>
<dbReference type="CDD" id="cd11715">
    <property type="entry name" value="THUMP_AdoMetMT"/>
    <property type="match status" value="1"/>
</dbReference>
<evidence type="ECO:0000256" key="4">
    <source>
        <dbReference type="ARBA" id="ARBA00022679"/>
    </source>
</evidence>
<keyword evidence="3 7" id="KW-0489">Methyltransferase</keyword>
<organism evidence="7">
    <name type="scientific">hydrothermal vent metagenome</name>
    <dbReference type="NCBI Taxonomy" id="652676"/>
    <lineage>
        <taxon>unclassified sequences</taxon>
        <taxon>metagenomes</taxon>
        <taxon>ecological metagenomes</taxon>
    </lineage>
</organism>
<dbReference type="InterPro" id="IPR002052">
    <property type="entry name" value="DNA_methylase_N6_adenine_CS"/>
</dbReference>
<dbReference type="PIRSF" id="PIRSF037618">
    <property type="entry name" value="RNA_Mtase_bacteria_prd"/>
    <property type="match status" value="1"/>
</dbReference>
<dbReference type="Gene3D" id="3.30.750.80">
    <property type="entry name" value="RNA methyltransferase domain (HRMD) like"/>
    <property type="match status" value="1"/>
</dbReference>
<dbReference type="AlphaFoldDB" id="A0A3B0VSK2"/>
<gene>
    <name evidence="7" type="ORF">MNBD_GAMMA01-32</name>
</gene>
<keyword evidence="5" id="KW-0949">S-adenosyl-L-methionine</keyword>
<evidence type="ECO:0000259" key="6">
    <source>
        <dbReference type="PROSITE" id="PS51165"/>
    </source>
</evidence>
<dbReference type="EMBL" id="UOEW01000337">
    <property type="protein sequence ID" value="VAW42022.1"/>
    <property type="molecule type" value="Genomic_DNA"/>
</dbReference>
<dbReference type="InterPro" id="IPR000241">
    <property type="entry name" value="RlmKL-like_Mtase"/>
</dbReference>
<dbReference type="Gene3D" id="3.30.2130.30">
    <property type="match status" value="1"/>
</dbReference>
<dbReference type="EC" id="2.1.1.173" evidence="7"/>
<dbReference type="InterPro" id="IPR054170">
    <property type="entry name" value="RlmL_1st"/>
</dbReference>
<dbReference type="SUPFAM" id="SSF53335">
    <property type="entry name" value="S-adenosyl-L-methionine-dependent methyltransferases"/>
    <property type="match status" value="2"/>
</dbReference>
<dbReference type="GO" id="GO:0052915">
    <property type="term" value="F:23S rRNA (guanine(2445)-N(2))-methyltransferase activity"/>
    <property type="evidence" value="ECO:0007669"/>
    <property type="project" value="UniProtKB-EC"/>
</dbReference>
<dbReference type="Gene3D" id="3.40.50.150">
    <property type="entry name" value="Vaccinia Virus protein VP39"/>
    <property type="match status" value="2"/>
</dbReference>
<proteinExistence type="predicted"/>
<feature type="domain" description="THUMP" evidence="6">
    <location>
        <begin position="47"/>
        <end position="159"/>
    </location>
</feature>
<dbReference type="EC" id="2.1.1.264" evidence="7"/>
<dbReference type="GO" id="GO:0005737">
    <property type="term" value="C:cytoplasm"/>
    <property type="evidence" value="ECO:0007669"/>
    <property type="project" value="InterPro"/>
</dbReference>
<dbReference type="GO" id="GO:0070043">
    <property type="term" value="F:rRNA (guanine-N7-)-methyltransferase activity"/>
    <property type="evidence" value="ECO:0007669"/>
    <property type="project" value="TreeGrafter"/>
</dbReference>